<gene>
    <name evidence="7" type="ORF">IV67_GL000366</name>
</gene>
<dbReference type="PATRIC" id="fig|1620.3.peg.371"/>
<dbReference type="PROSITE" id="PS00211">
    <property type="entry name" value="ABC_TRANSPORTER_1"/>
    <property type="match status" value="1"/>
</dbReference>
<evidence type="ECO:0000256" key="2">
    <source>
        <dbReference type="ARBA" id="ARBA00022448"/>
    </source>
</evidence>
<keyword evidence="2" id="KW-0813">Transport</keyword>
<dbReference type="Proteomes" id="UP000051673">
    <property type="component" value="Unassembled WGS sequence"/>
</dbReference>
<dbReference type="SMART" id="SM00382">
    <property type="entry name" value="AAA"/>
    <property type="match status" value="1"/>
</dbReference>
<dbReference type="RefSeq" id="WP_057787610.1">
    <property type="nucleotide sequence ID" value="NZ_JQCD01000024.1"/>
</dbReference>
<dbReference type="AlphaFoldDB" id="A0A0R2JHN7"/>
<dbReference type="InterPro" id="IPR027417">
    <property type="entry name" value="P-loop_NTPase"/>
</dbReference>
<keyword evidence="4 7" id="KW-0067">ATP-binding</keyword>
<dbReference type="PROSITE" id="PS50893">
    <property type="entry name" value="ABC_TRANSPORTER_2"/>
    <property type="match status" value="1"/>
</dbReference>
<organism evidence="7 8">
    <name type="scientific">Weissella minor</name>
    <dbReference type="NCBI Taxonomy" id="1620"/>
    <lineage>
        <taxon>Bacteria</taxon>
        <taxon>Bacillati</taxon>
        <taxon>Bacillota</taxon>
        <taxon>Bacilli</taxon>
        <taxon>Lactobacillales</taxon>
        <taxon>Lactobacillaceae</taxon>
        <taxon>Weissella</taxon>
    </lineage>
</organism>
<accession>A0A0R2JHN7</accession>
<dbReference type="PANTHER" id="PTHR43117">
    <property type="entry name" value="OSMOPROTECTANT IMPORT ATP-BINDING PROTEIN OSMV"/>
    <property type="match status" value="1"/>
</dbReference>
<dbReference type="FunFam" id="3.40.50.300:FF:000425">
    <property type="entry name" value="Probable ABC transporter, ATP-binding subunit"/>
    <property type="match status" value="1"/>
</dbReference>
<evidence type="ECO:0000256" key="5">
    <source>
        <dbReference type="ARBA" id="ARBA00066388"/>
    </source>
</evidence>
<evidence type="ECO:0000256" key="3">
    <source>
        <dbReference type="ARBA" id="ARBA00022741"/>
    </source>
</evidence>
<dbReference type="PANTHER" id="PTHR43117:SF4">
    <property type="entry name" value="OSMOPROTECTANT IMPORT ATP-BINDING PROTEIN OSMV"/>
    <property type="match status" value="1"/>
</dbReference>
<evidence type="ECO:0000256" key="1">
    <source>
        <dbReference type="ARBA" id="ARBA00005417"/>
    </source>
</evidence>
<dbReference type="EMBL" id="JQCD01000024">
    <property type="protein sequence ID" value="KRN76857.1"/>
    <property type="molecule type" value="Genomic_DNA"/>
</dbReference>
<dbReference type="GO" id="GO:0005524">
    <property type="term" value="F:ATP binding"/>
    <property type="evidence" value="ECO:0007669"/>
    <property type="project" value="UniProtKB-KW"/>
</dbReference>
<comment type="similarity">
    <text evidence="1">Belongs to the ABC transporter superfamily.</text>
</comment>
<dbReference type="GO" id="GO:0015418">
    <property type="term" value="F:ABC-type quaternary ammonium compound transporting activity"/>
    <property type="evidence" value="ECO:0007669"/>
    <property type="project" value="UniProtKB-EC"/>
</dbReference>
<sequence>MTANKHEDKNAVKLHHVKKTYDQEVVVKDLSLAVDVGEFFVLVGASGSGKTTTLKMINRLVQPESGQVFVQGTDIAQQPLNDLRHRIGYVLQSSALFPNMTVFENAAVTLNAVGVSNKQAQQRIETLLTEVGLDPERYLNRYPDALSGGEKQRVGIVRALAAEPDLILMDEPFSALDPISRKQLQNLISEIHQRYQTTIIFVTHDMNEALRLGDRIAVMHAGELLQVGRPEQIVQHPANSEVRALFEGQTNAASIADLVAQGYYQVEQQGEYQALELDATLSTLAQMLVTDSAVLVDRQYLITVDDYLRYMAQN</sequence>
<dbReference type="OrthoDB" id="9802264at2"/>
<dbReference type="EC" id="7.6.2.9" evidence="5"/>
<evidence type="ECO:0000313" key="7">
    <source>
        <dbReference type="EMBL" id="KRN76857.1"/>
    </source>
</evidence>
<feature type="domain" description="ABC transporter" evidence="6">
    <location>
        <begin position="12"/>
        <end position="246"/>
    </location>
</feature>
<reference evidence="7 8" key="1">
    <citation type="journal article" date="2015" name="Genome Announc.">
        <title>Expanding the biotechnology potential of lactobacilli through comparative genomics of 213 strains and associated genera.</title>
        <authorList>
            <person name="Sun Z."/>
            <person name="Harris H.M."/>
            <person name="McCann A."/>
            <person name="Guo C."/>
            <person name="Argimon S."/>
            <person name="Zhang W."/>
            <person name="Yang X."/>
            <person name="Jeffery I.B."/>
            <person name="Cooney J.C."/>
            <person name="Kagawa T.F."/>
            <person name="Liu W."/>
            <person name="Song Y."/>
            <person name="Salvetti E."/>
            <person name="Wrobel A."/>
            <person name="Rasinkangas P."/>
            <person name="Parkhill J."/>
            <person name="Rea M.C."/>
            <person name="O'Sullivan O."/>
            <person name="Ritari J."/>
            <person name="Douillard F.P."/>
            <person name="Paul Ross R."/>
            <person name="Yang R."/>
            <person name="Briner A.E."/>
            <person name="Felis G.E."/>
            <person name="de Vos W.M."/>
            <person name="Barrangou R."/>
            <person name="Klaenhammer T.R."/>
            <person name="Caufield P.W."/>
            <person name="Cui Y."/>
            <person name="Zhang H."/>
            <person name="O'Toole P.W."/>
        </authorList>
    </citation>
    <scope>NUCLEOTIDE SEQUENCE [LARGE SCALE GENOMIC DNA]</scope>
    <source>
        <strain evidence="7 8">DSM 20014</strain>
    </source>
</reference>
<dbReference type="SUPFAM" id="SSF52540">
    <property type="entry name" value="P-loop containing nucleoside triphosphate hydrolases"/>
    <property type="match status" value="1"/>
</dbReference>
<evidence type="ECO:0000313" key="8">
    <source>
        <dbReference type="Proteomes" id="UP000051673"/>
    </source>
</evidence>
<keyword evidence="3" id="KW-0547">Nucleotide-binding</keyword>
<dbReference type="Gene3D" id="3.40.50.300">
    <property type="entry name" value="P-loop containing nucleotide triphosphate hydrolases"/>
    <property type="match status" value="1"/>
</dbReference>
<dbReference type="InterPro" id="IPR003593">
    <property type="entry name" value="AAA+_ATPase"/>
</dbReference>
<evidence type="ECO:0000256" key="4">
    <source>
        <dbReference type="ARBA" id="ARBA00022840"/>
    </source>
</evidence>
<dbReference type="GO" id="GO:0016887">
    <property type="term" value="F:ATP hydrolysis activity"/>
    <property type="evidence" value="ECO:0007669"/>
    <property type="project" value="InterPro"/>
</dbReference>
<dbReference type="Pfam" id="PF00005">
    <property type="entry name" value="ABC_tran"/>
    <property type="match status" value="1"/>
</dbReference>
<dbReference type="InterPro" id="IPR003439">
    <property type="entry name" value="ABC_transporter-like_ATP-bd"/>
</dbReference>
<protein>
    <recommendedName>
        <fullName evidence="5">ABC-type quaternary amine transporter</fullName>
        <ecNumber evidence="5">7.6.2.9</ecNumber>
    </recommendedName>
</protein>
<evidence type="ECO:0000259" key="6">
    <source>
        <dbReference type="PROSITE" id="PS50893"/>
    </source>
</evidence>
<dbReference type="InterPro" id="IPR017871">
    <property type="entry name" value="ABC_transporter-like_CS"/>
</dbReference>
<proteinExistence type="inferred from homology"/>
<keyword evidence="8" id="KW-1185">Reference proteome</keyword>
<dbReference type="STRING" id="1620.IV67_GL000366"/>
<name>A0A0R2JHN7_9LACO</name>
<comment type="caution">
    <text evidence="7">The sequence shown here is derived from an EMBL/GenBank/DDBJ whole genome shotgun (WGS) entry which is preliminary data.</text>
</comment>